<evidence type="ECO:0000313" key="3">
    <source>
        <dbReference type="Proteomes" id="UP000268233"/>
    </source>
</evidence>
<sequence>MSDNATDQLKFSSDGELEQSTDDEQPTDNLKDDGDPMGRFQSKAGYSIFNLASYLQKCIRRSDQEGAAFAAFELTRSGYSKMYWSRILCISVEDVSFEENVTSQVRSLYRLAIGRVEAVDDWGANNERGRVCAIRAALTCAQAESSRLPDYMHNTFERIADERVTAAEEERTPKYDFPAGDLNPGGNHDAIFDMHTSAGSSKNRGYEHFLVHSSRTDSMADMEARFKRINMELVAEADDTSAEFTEEEFDHALSTVDLDDPWEEPDFEQETLDSE</sequence>
<feature type="region of interest" description="Disordered" evidence="1">
    <location>
        <begin position="1"/>
        <end position="39"/>
    </location>
</feature>
<dbReference type="Gene3D" id="1.20.272.10">
    <property type="match status" value="1"/>
</dbReference>
<dbReference type="Proteomes" id="UP000268233">
    <property type="component" value="Unassembled WGS sequence"/>
</dbReference>
<dbReference type="InterPro" id="IPR008921">
    <property type="entry name" value="DNA_pol3_clamp-load_cplx_C"/>
</dbReference>
<feature type="compositionally biased region" description="Acidic residues" evidence="1">
    <location>
        <begin position="257"/>
        <end position="275"/>
    </location>
</feature>
<dbReference type="AlphaFoldDB" id="A0A495R473"/>
<dbReference type="EMBL" id="RBWW01000001">
    <property type="protein sequence ID" value="RKS82121.1"/>
    <property type="molecule type" value="Genomic_DNA"/>
</dbReference>
<accession>A0A495R473</accession>
<protein>
    <submittedName>
        <fullName evidence="2">Uncharacterized protein</fullName>
    </submittedName>
</protein>
<keyword evidence="3" id="KW-1185">Reference proteome</keyword>
<evidence type="ECO:0000256" key="1">
    <source>
        <dbReference type="SAM" id="MobiDB-lite"/>
    </source>
</evidence>
<dbReference type="SUPFAM" id="SSF48019">
    <property type="entry name" value="post-AAA+ oligomerization domain-like"/>
    <property type="match status" value="1"/>
</dbReference>
<organism evidence="2 3">
    <name type="scientific">Haloarcula quadrata</name>
    <dbReference type="NCBI Taxonomy" id="182779"/>
    <lineage>
        <taxon>Archaea</taxon>
        <taxon>Methanobacteriati</taxon>
        <taxon>Methanobacteriota</taxon>
        <taxon>Stenosarchaea group</taxon>
        <taxon>Halobacteria</taxon>
        <taxon>Halobacteriales</taxon>
        <taxon>Haloarculaceae</taxon>
        <taxon>Haloarcula</taxon>
    </lineage>
</organism>
<dbReference type="GO" id="GO:0003677">
    <property type="term" value="F:DNA binding"/>
    <property type="evidence" value="ECO:0007669"/>
    <property type="project" value="InterPro"/>
</dbReference>
<evidence type="ECO:0000313" key="2">
    <source>
        <dbReference type="EMBL" id="RKS82121.1"/>
    </source>
</evidence>
<feature type="compositionally biased region" description="Acidic residues" evidence="1">
    <location>
        <begin position="15"/>
        <end position="26"/>
    </location>
</feature>
<comment type="caution">
    <text evidence="2">The sequence shown here is derived from an EMBL/GenBank/DDBJ whole genome shotgun (WGS) entry which is preliminary data.</text>
</comment>
<name>A0A495R473_9EURY</name>
<proteinExistence type="predicted"/>
<dbReference type="GO" id="GO:0006260">
    <property type="term" value="P:DNA replication"/>
    <property type="evidence" value="ECO:0007669"/>
    <property type="project" value="InterPro"/>
</dbReference>
<feature type="region of interest" description="Disordered" evidence="1">
    <location>
        <begin position="253"/>
        <end position="275"/>
    </location>
</feature>
<reference evidence="2 3" key="1">
    <citation type="submission" date="2018-10" db="EMBL/GenBank/DDBJ databases">
        <title>Genomic Encyclopedia of Archaeal and Bacterial Type Strains, Phase II (KMG-II): from individual species to whole genera.</title>
        <authorList>
            <person name="Goeker M."/>
        </authorList>
    </citation>
    <scope>NUCLEOTIDE SEQUENCE [LARGE SCALE GENOMIC DNA]</scope>
    <source>
        <strain evidence="2 3">DSM 11927</strain>
    </source>
</reference>
<gene>
    <name evidence="2" type="ORF">BDK61_1418</name>
</gene>
<feature type="compositionally biased region" description="Polar residues" evidence="1">
    <location>
        <begin position="1"/>
        <end position="11"/>
    </location>
</feature>